<evidence type="ECO:0000313" key="1">
    <source>
        <dbReference type="EMBL" id="KAG2192705.1"/>
    </source>
</evidence>
<sequence>MTTSPQDYKYPYSMISHTSECTIDFVYKEASRFYQDSLPDISILQKALNEVDQVREVSIDTVRAHPHRQSLSARDSFTG</sequence>
<keyword evidence="2" id="KW-1185">Reference proteome</keyword>
<dbReference type="Proteomes" id="UP000603453">
    <property type="component" value="Unassembled WGS sequence"/>
</dbReference>
<comment type="caution">
    <text evidence="1">The sequence shown here is derived from an EMBL/GenBank/DDBJ whole genome shotgun (WGS) entry which is preliminary data.</text>
</comment>
<organism evidence="1 2">
    <name type="scientific">Mucor saturninus</name>
    <dbReference type="NCBI Taxonomy" id="64648"/>
    <lineage>
        <taxon>Eukaryota</taxon>
        <taxon>Fungi</taxon>
        <taxon>Fungi incertae sedis</taxon>
        <taxon>Mucoromycota</taxon>
        <taxon>Mucoromycotina</taxon>
        <taxon>Mucoromycetes</taxon>
        <taxon>Mucorales</taxon>
        <taxon>Mucorineae</taxon>
        <taxon>Mucoraceae</taxon>
        <taxon>Mucor</taxon>
    </lineage>
</organism>
<gene>
    <name evidence="1" type="ORF">INT47_009307</name>
</gene>
<name>A0A8H7QJ83_9FUNG</name>
<reference evidence="1" key="1">
    <citation type="submission" date="2020-12" db="EMBL/GenBank/DDBJ databases">
        <title>Metabolic potential, ecology and presence of endohyphal bacteria is reflected in genomic diversity of Mucoromycotina.</title>
        <authorList>
            <person name="Muszewska A."/>
            <person name="Okrasinska A."/>
            <person name="Steczkiewicz K."/>
            <person name="Drgas O."/>
            <person name="Orlowska M."/>
            <person name="Perlinska-Lenart U."/>
            <person name="Aleksandrzak-Piekarczyk T."/>
            <person name="Szatraj K."/>
            <person name="Zielenkiewicz U."/>
            <person name="Pilsyk S."/>
            <person name="Malc E."/>
            <person name="Mieczkowski P."/>
            <person name="Kruszewska J.S."/>
            <person name="Biernat P."/>
            <person name="Pawlowska J."/>
        </authorList>
    </citation>
    <scope>NUCLEOTIDE SEQUENCE</scope>
    <source>
        <strain evidence="1">WA0000017839</strain>
    </source>
</reference>
<evidence type="ECO:0000313" key="2">
    <source>
        <dbReference type="Proteomes" id="UP000603453"/>
    </source>
</evidence>
<protein>
    <submittedName>
        <fullName evidence="1">Uncharacterized protein</fullName>
    </submittedName>
</protein>
<dbReference type="EMBL" id="JAEPRD010000274">
    <property type="protein sequence ID" value="KAG2192705.1"/>
    <property type="molecule type" value="Genomic_DNA"/>
</dbReference>
<proteinExistence type="predicted"/>
<accession>A0A8H7QJ83</accession>
<dbReference type="AlphaFoldDB" id="A0A8H7QJ83"/>